<dbReference type="InterPro" id="IPR020479">
    <property type="entry name" value="HD_metazoa"/>
</dbReference>
<dbReference type="PRINTS" id="PR00024">
    <property type="entry name" value="HOMEOBOX"/>
</dbReference>
<dbReference type="PROSITE" id="PS00027">
    <property type="entry name" value="HOMEOBOX_1"/>
    <property type="match status" value="1"/>
</dbReference>
<keyword evidence="16" id="KW-1185">Reference proteome</keyword>
<keyword evidence="8" id="KW-0804">Transcription</keyword>
<evidence type="ECO:0000256" key="2">
    <source>
        <dbReference type="ARBA" id="ARBA00004123"/>
    </source>
</evidence>
<dbReference type="EMBL" id="SRLO01000421">
    <property type="protein sequence ID" value="TNN56742.1"/>
    <property type="molecule type" value="Genomic_DNA"/>
</dbReference>
<dbReference type="InterPro" id="IPR050296">
    <property type="entry name" value="Antp_homeobox"/>
</dbReference>
<comment type="subcellular location">
    <subcellularLocation>
        <location evidence="2 10 11">Nucleus</location>
    </subcellularLocation>
</comment>
<feature type="chain" id="PRO_5021393372" evidence="13">
    <location>
        <begin position="20"/>
        <end position="122"/>
    </location>
</feature>
<dbReference type="PANTHER" id="PTHR45659:SF4">
    <property type="entry name" value="HOMEOBOX PROTEIN ABDOMINAL-A"/>
    <property type="match status" value="1"/>
</dbReference>
<keyword evidence="9 10" id="KW-0539">Nucleus</keyword>
<evidence type="ECO:0000256" key="4">
    <source>
        <dbReference type="ARBA" id="ARBA00022473"/>
    </source>
</evidence>
<dbReference type="GO" id="GO:0000978">
    <property type="term" value="F:RNA polymerase II cis-regulatory region sequence-specific DNA binding"/>
    <property type="evidence" value="ECO:0007669"/>
    <property type="project" value="TreeGrafter"/>
</dbReference>
<gene>
    <name evidence="15" type="primary">hoxb7a</name>
    <name evidence="15" type="ORF">EYF80_033000</name>
</gene>
<dbReference type="Gene3D" id="1.10.10.60">
    <property type="entry name" value="Homeodomain-like"/>
    <property type="match status" value="1"/>
</dbReference>
<organism evidence="15 16">
    <name type="scientific">Liparis tanakae</name>
    <name type="common">Tanaka's snailfish</name>
    <dbReference type="NCBI Taxonomy" id="230148"/>
    <lineage>
        <taxon>Eukaryota</taxon>
        <taxon>Metazoa</taxon>
        <taxon>Chordata</taxon>
        <taxon>Craniata</taxon>
        <taxon>Vertebrata</taxon>
        <taxon>Euteleostomi</taxon>
        <taxon>Actinopterygii</taxon>
        <taxon>Neopterygii</taxon>
        <taxon>Teleostei</taxon>
        <taxon>Neoteleostei</taxon>
        <taxon>Acanthomorphata</taxon>
        <taxon>Eupercaria</taxon>
        <taxon>Perciformes</taxon>
        <taxon>Cottioidei</taxon>
        <taxon>Cottales</taxon>
        <taxon>Liparidae</taxon>
        <taxon>Liparis</taxon>
    </lineage>
</organism>
<evidence type="ECO:0000256" key="10">
    <source>
        <dbReference type="PROSITE-ProRule" id="PRU00108"/>
    </source>
</evidence>
<dbReference type="AlphaFoldDB" id="A0A4Z2GVH5"/>
<dbReference type="Proteomes" id="UP000314294">
    <property type="component" value="Unassembled WGS sequence"/>
</dbReference>
<dbReference type="CDD" id="cd00086">
    <property type="entry name" value="homeodomain"/>
    <property type="match status" value="1"/>
</dbReference>
<keyword evidence="4" id="KW-0217">Developmental protein</keyword>
<evidence type="ECO:0000256" key="5">
    <source>
        <dbReference type="ARBA" id="ARBA00023015"/>
    </source>
</evidence>
<evidence type="ECO:0000256" key="11">
    <source>
        <dbReference type="RuleBase" id="RU000682"/>
    </source>
</evidence>
<dbReference type="InterPro" id="IPR001356">
    <property type="entry name" value="HD"/>
</dbReference>
<dbReference type="GO" id="GO:0000981">
    <property type="term" value="F:DNA-binding transcription factor activity, RNA polymerase II-specific"/>
    <property type="evidence" value="ECO:0007669"/>
    <property type="project" value="InterPro"/>
</dbReference>
<evidence type="ECO:0000256" key="12">
    <source>
        <dbReference type="SAM" id="MobiDB-lite"/>
    </source>
</evidence>
<dbReference type="SMART" id="SM00389">
    <property type="entry name" value="HOX"/>
    <property type="match status" value="1"/>
</dbReference>
<sequence length="122" mass="14546">MLLCCSFIFIFLTHPRCNAGVDRRRGRQTYTRHQTLELEKEFHYSRYLTRRRRVEIAHALRLTERQIKIWFQNRRMKWKKENRGTEGGSPTAALPTTGEEEGGAEEEEEEEEEGEGEEEEEE</sequence>
<evidence type="ECO:0000313" key="15">
    <source>
        <dbReference type="EMBL" id="TNN56742.1"/>
    </source>
</evidence>
<feature type="DNA-binding region" description="Homeobox" evidence="10">
    <location>
        <begin position="23"/>
        <end position="82"/>
    </location>
</feature>
<dbReference type="GO" id="GO:0005634">
    <property type="term" value="C:nucleus"/>
    <property type="evidence" value="ECO:0007669"/>
    <property type="project" value="UniProtKB-SubCell"/>
</dbReference>
<keyword evidence="13" id="KW-0732">Signal</keyword>
<feature type="signal peptide" evidence="13">
    <location>
        <begin position="1"/>
        <end position="19"/>
    </location>
</feature>
<evidence type="ECO:0000313" key="16">
    <source>
        <dbReference type="Proteomes" id="UP000314294"/>
    </source>
</evidence>
<dbReference type="GO" id="GO:0009952">
    <property type="term" value="P:anterior/posterior pattern specification"/>
    <property type="evidence" value="ECO:0007669"/>
    <property type="project" value="TreeGrafter"/>
</dbReference>
<dbReference type="InterPro" id="IPR009057">
    <property type="entry name" value="Homeodomain-like_sf"/>
</dbReference>
<dbReference type="SUPFAM" id="SSF46689">
    <property type="entry name" value="Homeodomain-like"/>
    <property type="match status" value="1"/>
</dbReference>
<accession>A0A4Z2GVH5</accession>
<comment type="similarity">
    <text evidence="3">Belongs to the Antp homeobox family.</text>
</comment>
<feature type="compositionally biased region" description="Acidic residues" evidence="12">
    <location>
        <begin position="98"/>
        <end position="122"/>
    </location>
</feature>
<feature type="region of interest" description="Disordered" evidence="12">
    <location>
        <begin position="79"/>
        <end position="122"/>
    </location>
</feature>
<dbReference type="OrthoDB" id="6159439at2759"/>
<evidence type="ECO:0000256" key="6">
    <source>
        <dbReference type="ARBA" id="ARBA00023125"/>
    </source>
</evidence>
<dbReference type="PANTHER" id="PTHR45659">
    <property type="entry name" value="HOMEOBOX PROTEIN HOX"/>
    <property type="match status" value="1"/>
</dbReference>
<keyword evidence="6 10" id="KW-0238">DNA-binding</keyword>
<evidence type="ECO:0000256" key="9">
    <source>
        <dbReference type="ARBA" id="ARBA00023242"/>
    </source>
</evidence>
<name>A0A4Z2GVH5_9TELE</name>
<evidence type="ECO:0000256" key="7">
    <source>
        <dbReference type="ARBA" id="ARBA00023155"/>
    </source>
</evidence>
<dbReference type="InterPro" id="IPR017970">
    <property type="entry name" value="Homeobox_CS"/>
</dbReference>
<evidence type="ECO:0000256" key="13">
    <source>
        <dbReference type="SAM" id="SignalP"/>
    </source>
</evidence>
<keyword evidence="5" id="KW-0805">Transcription regulation</keyword>
<dbReference type="PROSITE" id="PS50071">
    <property type="entry name" value="HOMEOBOX_2"/>
    <property type="match status" value="1"/>
</dbReference>
<evidence type="ECO:0000256" key="1">
    <source>
        <dbReference type="ARBA" id="ARBA00003263"/>
    </source>
</evidence>
<dbReference type="Pfam" id="PF00046">
    <property type="entry name" value="Homeodomain"/>
    <property type="match status" value="1"/>
</dbReference>
<feature type="domain" description="Homeobox" evidence="14">
    <location>
        <begin position="21"/>
        <end position="81"/>
    </location>
</feature>
<comment type="caution">
    <text evidence="15">The sequence shown here is derived from an EMBL/GenBank/DDBJ whole genome shotgun (WGS) entry which is preliminary data.</text>
</comment>
<keyword evidence="7 10" id="KW-0371">Homeobox</keyword>
<protein>
    <submittedName>
        <fullName evidence="15">Homeobox protein Hox-B7a</fullName>
    </submittedName>
</protein>
<proteinExistence type="inferred from homology"/>
<evidence type="ECO:0000259" key="14">
    <source>
        <dbReference type="PROSITE" id="PS50071"/>
    </source>
</evidence>
<evidence type="ECO:0000256" key="3">
    <source>
        <dbReference type="ARBA" id="ARBA00009107"/>
    </source>
</evidence>
<dbReference type="FunFam" id="1.10.10.60:FF:000017">
    <property type="entry name" value="Homeobox protein antennapedia"/>
    <property type="match status" value="1"/>
</dbReference>
<comment type="function">
    <text evidence="1">Sequence-specific transcription factor which is part of a developmental regulatory system that provides cells with specific positional identities on the anterior-posterior axis.</text>
</comment>
<evidence type="ECO:0000256" key="8">
    <source>
        <dbReference type="ARBA" id="ARBA00023163"/>
    </source>
</evidence>
<reference evidence="15 16" key="1">
    <citation type="submission" date="2019-03" db="EMBL/GenBank/DDBJ databases">
        <title>First draft genome of Liparis tanakae, snailfish: a comprehensive survey of snailfish specific genes.</title>
        <authorList>
            <person name="Kim W."/>
            <person name="Song I."/>
            <person name="Jeong J.-H."/>
            <person name="Kim D."/>
            <person name="Kim S."/>
            <person name="Ryu S."/>
            <person name="Song J.Y."/>
            <person name="Lee S.K."/>
        </authorList>
    </citation>
    <scope>NUCLEOTIDE SEQUENCE [LARGE SCALE GENOMIC DNA]</scope>
    <source>
        <tissue evidence="15">Muscle</tissue>
    </source>
</reference>